<evidence type="ECO:0000313" key="3">
    <source>
        <dbReference type="Proteomes" id="UP000031623"/>
    </source>
</evidence>
<sequence>MISNDVKTPFQSEKGRKIFTRSQLNRLILVVMWFLFRDATAWNFTSQLSINTQNYPQIPADVTRQIVTVAHSVTNGIPRGQTFRMQVLVPPGVTTVTITAQSNNWQCAPDPVSGSPSPLRCPIMGGFDHDPGEFCTQDPSAGKPTPCGNGTFVYPQKLHTVTARLSDILYPTESTSPKVTTEPRYVYFVLYQQPQASSDFYFGSNLGITFGISDVQKYTQWRNARPWAGGPLGNTIDGIGESPTNGQFTLSVVPTTTGSVTSNPLGIQCGGTMGTTNCNATYTANSQVTLTATAQSGSRFINWSNGCGGTDNVTLLTMNSDKTCSATFEKIPENPPEIELFDGGNHLSDGSPTPIQFGYSTVGKPVTKTLTIQNAGTGNLNLTNLTLPTGFSLIGNLPNLIPANSSALITIQLDAIAQGTYSGNLKINNNDADENPFDLTIEGTVVQIDPFNLNKGNQEFVTPPGTSFFSDKVKIVVTANLENNNGIFEPLTRDDQLKLTAGRSVDINAIITPDPNHQFIDIVIVAGWDNQQQTRWYQKTPTSTMFDNTGWVEWSPDLSKLHVIPYGTYTGRESYPVNVFTGKLVPPPIEGFGQAKYVNFFVGYGIWIAPMNPSDPPEGKFVYDVSQPITFQLPVPLTLEVMEIKVNEFKVISSQAGSEGKITSCQIIDEKIANVSFDNNSSACGLFGLKPGTVDLIVNANDPNSTAVTTITVVK</sequence>
<proteinExistence type="predicted"/>
<dbReference type="EMBL" id="AP014633">
    <property type="protein sequence ID" value="BAP56230.1"/>
    <property type="molecule type" value="Genomic_DNA"/>
</dbReference>
<dbReference type="HOGENOM" id="CLU_386310_0_0_6"/>
<dbReference type="InterPro" id="IPR044060">
    <property type="entry name" value="Bacterial_rp_domain"/>
</dbReference>
<reference evidence="2 3" key="1">
    <citation type="journal article" date="2014" name="ISME J.">
        <title>Ecophysiology of Thioploca ingrica as revealed by the complete genome sequence supplemented with proteomic evidence.</title>
        <authorList>
            <person name="Kojima H."/>
            <person name="Ogura Y."/>
            <person name="Yamamoto N."/>
            <person name="Togashi T."/>
            <person name="Mori H."/>
            <person name="Watanabe T."/>
            <person name="Nemoto F."/>
            <person name="Kurokawa K."/>
            <person name="Hayashi T."/>
            <person name="Fukui M."/>
        </authorList>
    </citation>
    <scope>NUCLEOTIDE SEQUENCE [LARGE SCALE GENOMIC DNA]</scope>
</reference>
<accession>A0A090AM24</accession>
<dbReference type="Proteomes" id="UP000031623">
    <property type="component" value="Chromosome"/>
</dbReference>
<evidence type="ECO:0000313" key="2">
    <source>
        <dbReference type="EMBL" id="BAP56230.1"/>
    </source>
</evidence>
<name>A0A090AM24_9GAMM</name>
<dbReference type="KEGG" id="tig:THII_1933"/>
<organism evidence="2 3">
    <name type="scientific">Thioploca ingrica</name>
    <dbReference type="NCBI Taxonomy" id="40754"/>
    <lineage>
        <taxon>Bacteria</taxon>
        <taxon>Pseudomonadati</taxon>
        <taxon>Pseudomonadota</taxon>
        <taxon>Gammaproteobacteria</taxon>
        <taxon>Thiotrichales</taxon>
        <taxon>Thiotrichaceae</taxon>
        <taxon>Thioploca</taxon>
    </lineage>
</organism>
<evidence type="ECO:0000259" key="1">
    <source>
        <dbReference type="Pfam" id="PF18998"/>
    </source>
</evidence>
<dbReference type="InterPro" id="IPR013783">
    <property type="entry name" value="Ig-like_fold"/>
</dbReference>
<feature type="domain" description="Bacterial repeat" evidence="1">
    <location>
        <begin position="271"/>
        <end position="331"/>
    </location>
</feature>
<dbReference type="AlphaFoldDB" id="A0A090AM24"/>
<dbReference type="NCBIfam" id="NF012200">
    <property type="entry name" value="choice_anch_D"/>
    <property type="match status" value="1"/>
</dbReference>
<gene>
    <name evidence="2" type="ORF">THII_1933</name>
</gene>
<dbReference type="Pfam" id="PF18998">
    <property type="entry name" value="Flg_new_2"/>
    <property type="match status" value="1"/>
</dbReference>
<dbReference type="STRING" id="40754.THII_1933"/>
<keyword evidence="3" id="KW-1185">Reference proteome</keyword>
<protein>
    <recommendedName>
        <fullName evidence="1">Bacterial repeat domain-containing protein</fullName>
    </recommendedName>
</protein>
<dbReference type="Gene3D" id="2.60.40.10">
    <property type="entry name" value="Immunoglobulins"/>
    <property type="match status" value="1"/>
</dbReference>
<dbReference type="OrthoDB" id="5747841at2"/>